<sequence>MKKFVLYTAVFGRANKSRTHDVVTPNVDKFCFTDMNIGHGTYQIKKMDLSHISPIAVRQQRFVKICIPDEIFDNYEYSVYVDRKHPLLLDFDYYV</sequence>
<gene>
    <name evidence="1" type="ORF">S01H4_30821</name>
</gene>
<organism evidence="1">
    <name type="scientific">marine sediment metagenome</name>
    <dbReference type="NCBI Taxonomy" id="412755"/>
    <lineage>
        <taxon>unclassified sequences</taxon>
        <taxon>metagenomes</taxon>
        <taxon>ecological metagenomes</taxon>
    </lineage>
</organism>
<feature type="non-terminal residue" evidence="1">
    <location>
        <position position="95"/>
    </location>
</feature>
<comment type="caution">
    <text evidence="1">The sequence shown here is derived from an EMBL/GenBank/DDBJ whole genome shotgun (WGS) entry which is preliminary data.</text>
</comment>
<dbReference type="EMBL" id="BART01015944">
    <property type="protein sequence ID" value="GAG76014.1"/>
    <property type="molecule type" value="Genomic_DNA"/>
</dbReference>
<reference evidence="1" key="1">
    <citation type="journal article" date="2014" name="Front. Microbiol.">
        <title>High frequency of phylogenetically diverse reductive dehalogenase-homologous genes in deep subseafloor sedimentary metagenomes.</title>
        <authorList>
            <person name="Kawai M."/>
            <person name="Futagami T."/>
            <person name="Toyoda A."/>
            <person name="Takaki Y."/>
            <person name="Nishi S."/>
            <person name="Hori S."/>
            <person name="Arai W."/>
            <person name="Tsubouchi T."/>
            <person name="Morono Y."/>
            <person name="Uchiyama I."/>
            <person name="Ito T."/>
            <person name="Fujiyama A."/>
            <person name="Inagaki F."/>
            <person name="Takami H."/>
        </authorList>
    </citation>
    <scope>NUCLEOTIDE SEQUENCE</scope>
    <source>
        <strain evidence="1">Expedition CK06-06</strain>
    </source>
</reference>
<accession>X1A2S2</accession>
<dbReference type="AlphaFoldDB" id="X1A2S2"/>
<evidence type="ECO:0000313" key="1">
    <source>
        <dbReference type="EMBL" id="GAG76014.1"/>
    </source>
</evidence>
<protein>
    <submittedName>
        <fullName evidence="1">Uncharacterized protein</fullName>
    </submittedName>
</protein>
<proteinExistence type="predicted"/>
<name>X1A2S2_9ZZZZ</name>